<keyword evidence="2" id="KW-0732">Signal</keyword>
<evidence type="ECO:0000313" key="3">
    <source>
        <dbReference type="EMBL" id="MXU87011.1"/>
    </source>
</evidence>
<organism evidence="3">
    <name type="scientific">Ixodes ricinus</name>
    <name type="common">Common tick</name>
    <name type="synonym">Acarus ricinus</name>
    <dbReference type="NCBI Taxonomy" id="34613"/>
    <lineage>
        <taxon>Eukaryota</taxon>
        <taxon>Metazoa</taxon>
        <taxon>Ecdysozoa</taxon>
        <taxon>Arthropoda</taxon>
        <taxon>Chelicerata</taxon>
        <taxon>Arachnida</taxon>
        <taxon>Acari</taxon>
        <taxon>Parasitiformes</taxon>
        <taxon>Ixodida</taxon>
        <taxon>Ixodoidea</taxon>
        <taxon>Ixodidae</taxon>
        <taxon>Ixodinae</taxon>
        <taxon>Ixodes</taxon>
    </lineage>
</organism>
<accession>A0A6B0U9C7</accession>
<feature type="chain" id="PRO_5025682602" description="Secreted protein" evidence="2">
    <location>
        <begin position="18"/>
        <end position="94"/>
    </location>
</feature>
<reference evidence="3" key="1">
    <citation type="submission" date="2019-12" db="EMBL/GenBank/DDBJ databases">
        <title>An insight into the sialome of adult female Ixodes ricinus ticks feeding for 6 days.</title>
        <authorList>
            <person name="Perner J."/>
            <person name="Ribeiro J.M.C."/>
        </authorList>
    </citation>
    <scope>NUCLEOTIDE SEQUENCE</scope>
    <source>
        <strain evidence="3">Semi-engorged</strain>
        <tissue evidence="3">Salivary glands</tissue>
    </source>
</reference>
<feature type="signal peptide" evidence="2">
    <location>
        <begin position="1"/>
        <end position="17"/>
    </location>
</feature>
<sequence length="94" mass="10166">MTLQTVISFLVSVPVLSEQTTLTHPSVSTVGSFLMMAFLLAMRITPKARVTVTTIGRPSGMAATARLTPMLNISSTGLPWIQPRSMMSPMMPNE</sequence>
<keyword evidence="1" id="KW-0812">Transmembrane</keyword>
<dbReference type="EMBL" id="GIFC01004928">
    <property type="protein sequence ID" value="MXU87011.1"/>
    <property type="molecule type" value="Transcribed_RNA"/>
</dbReference>
<protein>
    <recommendedName>
        <fullName evidence="4">Secreted protein</fullName>
    </recommendedName>
</protein>
<evidence type="ECO:0000256" key="1">
    <source>
        <dbReference type="SAM" id="Phobius"/>
    </source>
</evidence>
<feature type="transmembrane region" description="Helical" evidence="1">
    <location>
        <begin position="27"/>
        <end position="45"/>
    </location>
</feature>
<keyword evidence="1" id="KW-1133">Transmembrane helix</keyword>
<proteinExistence type="predicted"/>
<evidence type="ECO:0000256" key="2">
    <source>
        <dbReference type="SAM" id="SignalP"/>
    </source>
</evidence>
<keyword evidence="1" id="KW-0472">Membrane</keyword>
<dbReference type="AlphaFoldDB" id="A0A6B0U9C7"/>
<evidence type="ECO:0008006" key="4">
    <source>
        <dbReference type="Google" id="ProtNLM"/>
    </source>
</evidence>
<name>A0A6B0U9C7_IXORI</name>